<gene>
    <name evidence="1" type="ORF">O181_129723</name>
</gene>
<dbReference type="Proteomes" id="UP000765509">
    <property type="component" value="Unassembled WGS sequence"/>
</dbReference>
<sequence length="172" mass="19023">MLLKAKTHINTIGKIWVITPHGARQKFGMLMFMHEMTSSLLPDHLTPLPCLISRMNLLGHPFPILSSPFHSYAPTAPSRYASDTSTQSFPSPLLTPLHHCHLPSLLSCRTLKICPGCCHPISTLTTPYASAPLPLTMLTQLPRPQDMPLTPPPDLCRLPCLWACIRTVTVTL</sequence>
<dbReference type="AlphaFoldDB" id="A0A9Q3KX99"/>
<keyword evidence="2" id="KW-1185">Reference proteome</keyword>
<dbReference type="OrthoDB" id="538223at2759"/>
<evidence type="ECO:0000313" key="1">
    <source>
        <dbReference type="EMBL" id="MBW0590008.1"/>
    </source>
</evidence>
<reference evidence="1" key="1">
    <citation type="submission" date="2021-03" db="EMBL/GenBank/DDBJ databases">
        <title>Draft genome sequence of rust myrtle Austropuccinia psidii MF-1, a brazilian biotype.</title>
        <authorList>
            <person name="Quecine M.C."/>
            <person name="Pachon D.M.R."/>
            <person name="Bonatelli M.L."/>
            <person name="Correr F.H."/>
            <person name="Franceschini L.M."/>
            <person name="Leite T.F."/>
            <person name="Margarido G.R.A."/>
            <person name="Almeida C.A."/>
            <person name="Ferrarezi J.A."/>
            <person name="Labate C.A."/>
        </authorList>
    </citation>
    <scope>NUCLEOTIDE SEQUENCE</scope>
    <source>
        <strain evidence="1">MF-1</strain>
    </source>
</reference>
<proteinExistence type="predicted"/>
<evidence type="ECO:0000313" key="2">
    <source>
        <dbReference type="Proteomes" id="UP000765509"/>
    </source>
</evidence>
<name>A0A9Q3KX99_9BASI</name>
<accession>A0A9Q3KX99</accession>
<dbReference type="EMBL" id="AVOT02136562">
    <property type="protein sequence ID" value="MBW0590008.1"/>
    <property type="molecule type" value="Genomic_DNA"/>
</dbReference>
<organism evidence="1 2">
    <name type="scientific">Austropuccinia psidii MF-1</name>
    <dbReference type="NCBI Taxonomy" id="1389203"/>
    <lineage>
        <taxon>Eukaryota</taxon>
        <taxon>Fungi</taxon>
        <taxon>Dikarya</taxon>
        <taxon>Basidiomycota</taxon>
        <taxon>Pucciniomycotina</taxon>
        <taxon>Pucciniomycetes</taxon>
        <taxon>Pucciniales</taxon>
        <taxon>Sphaerophragmiaceae</taxon>
        <taxon>Austropuccinia</taxon>
    </lineage>
</organism>
<comment type="caution">
    <text evidence="1">The sequence shown here is derived from an EMBL/GenBank/DDBJ whole genome shotgun (WGS) entry which is preliminary data.</text>
</comment>
<protein>
    <submittedName>
        <fullName evidence="1">Uncharacterized protein</fullName>
    </submittedName>
</protein>